<organism evidence="1 2">
    <name type="scientific">Stylosanthes scabra</name>
    <dbReference type="NCBI Taxonomy" id="79078"/>
    <lineage>
        <taxon>Eukaryota</taxon>
        <taxon>Viridiplantae</taxon>
        <taxon>Streptophyta</taxon>
        <taxon>Embryophyta</taxon>
        <taxon>Tracheophyta</taxon>
        <taxon>Spermatophyta</taxon>
        <taxon>Magnoliopsida</taxon>
        <taxon>eudicotyledons</taxon>
        <taxon>Gunneridae</taxon>
        <taxon>Pentapetalae</taxon>
        <taxon>rosids</taxon>
        <taxon>fabids</taxon>
        <taxon>Fabales</taxon>
        <taxon>Fabaceae</taxon>
        <taxon>Papilionoideae</taxon>
        <taxon>50 kb inversion clade</taxon>
        <taxon>dalbergioids sensu lato</taxon>
        <taxon>Dalbergieae</taxon>
        <taxon>Pterocarpus clade</taxon>
        <taxon>Stylosanthes</taxon>
    </lineage>
</organism>
<name>A0ABU6QCH9_9FABA</name>
<keyword evidence="2" id="KW-1185">Reference proteome</keyword>
<comment type="caution">
    <text evidence="1">The sequence shown here is derived from an EMBL/GenBank/DDBJ whole genome shotgun (WGS) entry which is preliminary data.</text>
</comment>
<evidence type="ECO:0000313" key="2">
    <source>
        <dbReference type="Proteomes" id="UP001341840"/>
    </source>
</evidence>
<sequence>MATKAKSKNFFCHSSFQVLGTLVQLSSPAANPTAVATITPHDLINTVDKTTQESFATDLEKIRLWDFVVGAIPRNGPAQIWLTTGPAITFVDGYTSELPASQDSKKILFSSLLWVSA</sequence>
<accession>A0ABU6QCH9</accession>
<protein>
    <submittedName>
        <fullName evidence="1">Uncharacterized protein</fullName>
    </submittedName>
</protein>
<dbReference type="Proteomes" id="UP001341840">
    <property type="component" value="Unassembled WGS sequence"/>
</dbReference>
<dbReference type="EMBL" id="JASCZI010000160">
    <property type="protein sequence ID" value="MED6109518.1"/>
    <property type="molecule type" value="Genomic_DNA"/>
</dbReference>
<gene>
    <name evidence="1" type="ORF">PIB30_034417</name>
</gene>
<evidence type="ECO:0000313" key="1">
    <source>
        <dbReference type="EMBL" id="MED6109518.1"/>
    </source>
</evidence>
<reference evidence="1 2" key="1">
    <citation type="journal article" date="2023" name="Plants (Basel)">
        <title>Bridging the Gap: Combining Genomics and Transcriptomics Approaches to Understand Stylosanthes scabra, an Orphan Legume from the Brazilian Caatinga.</title>
        <authorList>
            <person name="Ferreira-Neto J.R.C."/>
            <person name="da Silva M.D."/>
            <person name="Binneck E."/>
            <person name="de Melo N.F."/>
            <person name="da Silva R.H."/>
            <person name="de Melo A.L.T.M."/>
            <person name="Pandolfi V."/>
            <person name="Bustamante F.O."/>
            <person name="Brasileiro-Vidal A.C."/>
            <person name="Benko-Iseppon A.M."/>
        </authorList>
    </citation>
    <scope>NUCLEOTIDE SEQUENCE [LARGE SCALE GENOMIC DNA]</scope>
    <source>
        <tissue evidence="1">Leaves</tissue>
    </source>
</reference>
<proteinExistence type="predicted"/>